<dbReference type="GO" id="GO:0003723">
    <property type="term" value="F:RNA binding"/>
    <property type="evidence" value="ECO:0007669"/>
    <property type="project" value="UniProtKB-KW"/>
</dbReference>
<dbReference type="SUPFAM" id="SSF55174">
    <property type="entry name" value="Alpha-L RNA-binding motif"/>
    <property type="match status" value="1"/>
</dbReference>
<organism evidence="6 9">
    <name type="scientific">Acetobacterium wieringae</name>
    <dbReference type="NCBI Taxonomy" id="52694"/>
    <lineage>
        <taxon>Bacteria</taxon>
        <taxon>Bacillati</taxon>
        <taxon>Bacillota</taxon>
        <taxon>Clostridia</taxon>
        <taxon>Eubacteriales</taxon>
        <taxon>Eubacteriaceae</taxon>
        <taxon>Acetobacterium</taxon>
    </lineage>
</organism>
<keyword evidence="3" id="KW-0694">RNA-binding</keyword>
<evidence type="ECO:0000259" key="5">
    <source>
        <dbReference type="SMART" id="SM00363"/>
    </source>
</evidence>
<accession>A0A1F2PHF3</accession>
<evidence type="ECO:0000313" key="11">
    <source>
        <dbReference type="Proteomes" id="UP001163550"/>
    </source>
</evidence>
<dbReference type="EMBL" id="LKEU01000028">
    <property type="protein sequence ID" value="OFV70747.1"/>
    <property type="molecule type" value="Genomic_DNA"/>
</dbReference>
<evidence type="ECO:0000256" key="1">
    <source>
        <dbReference type="ARBA" id="ARBA00008348"/>
    </source>
</evidence>
<dbReference type="InterPro" id="IPR036986">
    <property type="entry name" value="S4_RNA-bd_sf"/>
</dbReference>
<evidence type="ECO:0000313" key="6">
    <source>
        <dbReference type="EMBL" id="OFV70747.1"/>
    </source>
</evidence>
<dbReference type="SUPFAM" id="SSF55120">
    <property type="entry name" value="Pseudouridine synthase"/>
    <property type="match status" value="1"/>
</dbReference>
<dbReference type="FunFam" id="3.10.290.10:FF:000003">
    <property type="entry name" value="Pseudouridine synthase"/>
    <property type="match status" value="1"/>
</dbReference>
<dbReference type="Proteomes" id="UP000176244">
    <property type="component" value="Unassembled WGS sequence"/>
</dbReference>
<dbReference type="OrthoDB" id="9807213at2"/>
<dbReference type="EMBL" id="CP087994">
    <property type="protein sequence ID" value="UYO62086.1"/>
    <property type="molecule type" value="Genomic_DNA"/>
</dbReference>
<dbReference type="EMBL" id="VSLA01000003">
    <property type="protein sequence ID" value="TYC87825.1"/>
    <property type="molecule type" value="Genomic_DNA"/>
</dbReference>
<keyword evidence="2 4" id="KW-0413">Isomerase</keyword>
<dbReference type="RefSeq" id="WP_084633600.1">
    <property type="nucleotide sequence ID" value="NZ_CABIIK010000028.1"/>
</dbReference>
<name>A0A1F2PHF3_9FIRM</name>
<reference evidence="8" key="3">
    <citation type="submission" date="2021-11" db="EMBL/GenBank/DDBJ databases">
        <title>Isoprene-degrading acetogen.</title>
        <authorList>
            <person name="Yang Y."/>
            <person name="Jin H."/>
            <person name="Yan J."/>
        </authorList>
    </citation>
    <scope>NUCLEOTIDE SEQUENCE</scope>
    <source>
        <strain evidence="8">Berkeley</strain>
    </source>
</reference>
<evidence type="ECO:0000313" key="7">
    <source>
        <dbReference type="EMBL" id="TYC87825.1"/>
    </source>
</evidence>
<reference evidence="7 10" key="2">
    <citation type="submission" date="2019-08" db="EMBL/GenBank/DDBJ databases">
        <title>Isolation and enrichment of carboxydotrophic bacteria from anaerobic sludge for the production of bio-based chemicals from syngas.</title>
        <authorList>
            <person name="Antares A.L."/>
            <person name="Moreira J."/>
            <person name="Diender M."/>
            <person name="Parshina S.N."/>
            <person name="Stams A.J.M."/>
            <person name="Alves M."/>
            <person name="Alves J.I."/>
            <person name="Sousa D.Z."/>
        </authorList>
    </citation>
    <scope>NUCLEOTIDE SEQUENCE [LARGE SCALE GENOMIC DNA]</scope>
    <source>
        <strain evidence="7 10">JM</strain>
    </source>
</reference>
<dbReference type="GO" id="GO:0000455">
    <property type="term" value="P:enzyme-directed rRNA pseudouridine synthesis"/>
    <property type="evidence" value="ECO:0007669"/>
    <property type="project" value="UniProtKB-ARBA"/>
</dbReference>
<dbReference type="Pfam" id="PF01479">
    <property type="entry name" value="S4"/>
    <property type="match status" value="1"/>
</dbReference>
<dbReference type="CDD" id="cd02870">
    <property type="entry name" value="PseudoU_synth_RsuA_like"/>
    <property type="match status" value="1"/>
</dbReference>
<dbReference type="InterPro" id="IPR002942">
    <property type="entry name" value="S4_RNA-bd"/>
</dbReference>
<dbReference type="Pfam" id="PF00849">
    <property type="entry name" value="PseudoU_synth_2"/>
    <property type="match status" value="1"/>
</dbReference>
<dbReference type="InterPro" id="IPR018496">
    <property type="entry name" value="PsdUridine_synth_RsuA/RluB_CS"/>
</dbReference>
<gene>
    <name evidence="6" type="primary">rluB</name>
    <name evidence="6" type="ORF">ACWI_17670</name>
    <name evidence="7" type="ORF">FXB42_02845</name>
    <name evidence="8" type="ORF">LNN31_15035</name>
</gene>
<evidence type="ECO:0000256" key="2">
    <source>
        <dbReference type="ARBA" id="ARBA00023235"/>
    </source>
</evidence>
<dbReference type="NCBIfam" id="TIGR00093">
    <property type="entry name" value="pseudouridine synthase"/>
    <property type="match status" value="1"/>
</dbReference>
<dbReference type="Proteomes" id="UP001163550">
    <property type="component" value="Chromosome"/>
</dbReference>
<reference evidence="6 9" key="1">
    <citation type="submission" date="2015-09" db="EMBL/GenBank/DDBJ databases">
        <title>Genome sequence of Acetobacterium wieringae DSM 1911.</title>
        <authorList>
            <person name="Poehlein A."/>
            <person name="Bengelsdorf F.R."/>
            <person name="Schiel-Bengelsdorf B."/>
            <person name="Duerre P."/>
            <person name="Daniel R."/>
        </authorList>
    </citation>
    <scope>NUCLEOTIDE SEQUENCE [LARGE SCALE GENOMIC DNA]</scope>
    <source>
        <strain evidence="6 9">DSM 1911</strain>
    </source>
</reference>
<dbReference type="AlphaFoldDB" id="A0A1F2PHF3"/>
<evidence type="ECO:0000313" key="10">
    <source>
        <dbReference type="Proteomes" id="UP000322619"/>
    </source>
</evidence>
<feature type="domain" description="RNA-binding S4" evidence="5">
    <location>
        <begin position="1"/>
        <end position="69"/>
    </location>
</feature>
<evidence type="ECO:0000256" key="4">
    <source>
        <dbReference type="RuleBase" id="RU003887"/>
    </source>
</evidence>
<dbReference type="InterPro" id="IPR000748">
    <property type="entry name" value="PsdUridine_synth_RsuA/RluB/E/F"/>
</dbReference>
<dbReference type="Proteomes" id="UP000322619">
    <property type="component" value="Unassembled WGS sequence"/>
</dbReference>
<dbReference type="InterPro" id="IPR050343">
    <property type="entry name" value="RsuA_PseudoU_synthase"/>
</dbReference>
<evidence type="ECO:0000313" key="8">
    <source>
        <dbReference type="EMBL" id="UYO62086.1"/>
    </source>
</evidence>
<dbReference type="CDD" id="cd00165">
    <property type="entry name" value="S4"/>
    <property type="match status" value="1"/>
</dbReference>
<comment type="similarity">
    <text evidence="1 4">Belongs to the pseudouridine synthase RsuA family.</text>
</comment>
<dbReference type="Gene3D" id="3.30.2350.10">
    <property type="entry name" value="Pseudouridine synthase"/>
    <property type="match status" value="1"/>
</dbReference>
<sequence length="235" mass="26547">MRIQKYMAQCGVASRRKSEELIQKGLVMVNGITIHEPGFPVEPEQDEIIVAGTRLSTAVKIYVMINKPKGVLSTSEDTHGRQRVLDLVPIKERLYTVGRLDMDTEGLLLLTNDGDLTFRLTHPSHEFIKIYIGLVKGCPDNSSLEAFRHGIDIEDYHTAPAAIKVLKVDRQTSLLEMRIHEGKKRQIRKMCAAIGHPVIDLKRVAVGELTLGNLKPGEWRYLNHDEITYLKGEKQ</sequence>
<dbReference type="PANTHER" id="PTHR47683:SF2">
    <property type="entry name" value="RNA-BINDING S4 DOMAIN-CONTAINING PROTEIN"/>
    <property type="match status" value="1"/>
</dbReference>
<dbReference type="PROSITE" id="PS01149">
    <property type="entry name" value="PSI_RSU"/>
    <property type="match status" value="1"/>
</dbReference>
<dbReference type="InterPro" id="IPR006145">
    <property type="entry name" value="PsdUridine_synth_RsuA/RluA"/>
</dbReference>
<dbReference type="PANTHER" id="PTHR47683">
    <property type="entry name" value="PSEUDOURIDINE SYNTHASE FAMILY PROTEIN-RELATED"/>
    <property type="match status" value="1"/>
</dbReference>
<keyword evidence="11" id="KW-1185">Reference proteome</keyword>
<dbReference type="PROSITE" id="PS50889">
    <property type="entry name" value="S4"/>
    <property type="match status" value="1"/>
</dbReference>
<dbReference type="STRING" id="52694.ACWI_17670"/>
<dbReference type="EC" id="5.4.99.-" evidence="4"/>
<proteinExistence type="inferred from homology"/>
<dbReference type="InterPro" id="IPR020103">
    <property type="entry name" value="PsdUridine_synth_cat_dom_sf"/>
</dbReference>
<evidence type="ECO:0000313" key="9">
    <source>
        <dbReference type="Proteomes" id="UP000176244"/>
    </source>
</evidence>
<dbReference type="Gene3D" id="3.10.290.10">
    <property type="entry name" value="RNA-binding S4 domain"/>
    <property type="match status" value="1"/>
</dbReference>
<dbReference type="SMART" id="SM00363">
    <property type="entry name" value="S4"/>
    <property type="match status" value="1"/>
</dbReference>
<protein>
    <recommendedName>
        <fullName evidence="4">Pseudouridine synthase</fullName>
        <ecNumber evidence="4">5.4.99.-</ecNumber>
    </recommendedName>
</protein>
<evidence type="ECO:0000256" key="3">
    <source>
        <dbReference type="PROSITE-ProRule" id="PRU00182"/>
    </source>
</evidence>
<dbReference type="GO" id="GO:0120159">
    <property type="term" value="F:rRNA pseudouridine synthase activity"/>
    <property type="evidence" value="ECO:0007669"/>
    <property type="project" value="UniProtKB-ARBA"/>
</dbReference>